<dbReference type="EMBL" id="CH408161">
    <property type="protein sequence ID" value="EDK41435.2"/>
    <property type="molecule type" value="Genomic_DNA"/>
</dbReference>
<dbReference type="GO" id="GO:0043565">
    <property type="term" value="F:sequence-specific DNA binding"/>
    <property type="evidence" value="ECO:0007669"/>
    <property type="project" value="InterPro"/>
</dbReference>
<dbReference type="STRING" id="294746.A5DQI2"/>
<accession>A5DQI2</accession>
<dbReference type="OMA" id="VINKPMN"/>
<keyword evidence="1" id="KW-0479">Metal-binding</keyword>
<evidence type="ECO:0000256" key="3">
    <source>
        <dbReference type="ARBA" id="ARBA00022833"/>
    </source>
</evidence>
<feature type="region of interest" description="Disordered" evidence="7">
    <location>
        <begin position="38"/>
        <end position="84"/>
    </location>
</feature>
<dbReference type="SUPFAM" id="SSF57716">
    <property type="entry name" value="Glucocorticoid receptor-like (DNA-binding domain)"/>
    <property type="match status" value="1"/>
</dbReference>
<dbReference type="KEGG" id="pgu:PGUG_05533"/>
<dbReference type="AlphaFoldDB" id="A5DQI2"/>
<feature type="region of interest" description="Disordered" evidence="7">
    <location>
        <begin position="1"/>
        <end position="21"/>
    </location>
</feature>
<feature type="compositionally biased region" description="Low complexity" evidence="7">
    <location>
        <begin position="58"/>
        <end position="81"/>
    </location>
</feature>
<evidence type="ECO:0000313" key="9">
    <source>
        <dbReference type="EMBL" id="EDK41435.2"/>
    </source>
</evidence>
<keyword evidence="5" id="KW-0804">Transcription</keyword>
<evidence type="ECO:0000256" key="6">
    <source>
        <dbReference type="PROSITE-ProRule" id="PRU00094"/>
    </source>
</evidence>
<keyword evidence="10" id="KW-1185">Reference proteome</keyword>
<dbReference type="Pfam" id="PF00320">
    <property type="entry name" value="GATA"/>
    <property type="match status" value="1"/>
</dbReference>
<dbReference type="GO" id="GO:0006355">
    <property type="term" value="P:regulation of DNA-templated transcription"/>
    <property type="evidence" value="ECO:0007669"/>
    <property type="project" value="InterPro"/>
</dbReference>
<dbReference type="VEuPathDB" id="FungiDB:PGUG_05533"/>
<evidence type="ECO:0000256" key="1">
    <source>
        <dbReference type="ARBA" id="ARBA00022723"/>
    </source>
</evidence>
<keyword evidence="2 6" id="KW-0863">Zinc-finger</keyword>
<protein>
    <recommendedName>
        <fullName evidence="8">GATA-type domain-containing protein</fullName>
    </recommendedName>
</protein>
<keyword evidence="4" id="KW-0805">Transcription regulation</keyword>
<dbReference type="eggNOG" id="KOG1601">
    <property type="taxonomic scope" value="Eukaryota"/>
</dbReference>
<dbReference type="GeneID" id="5124340"/>
<evidence type="ECO:0000259" key="8">
    <source>
        <dbReference type="PROSITE" id="PS50114"/>
    </source>
</evidence>
<dbReference type="GO" id="GO:0008270">
    <property type="term" value="F:zinc ion binding"/>
    <property type="evidence" value="ECO:0007669"/>
    <property type="project" value="UniProtKB-KW"/>
</dbReference>
<name>A5DQI2_PICGU</name>
<gene>
    <name evidence="9" type="ORF">PGUG_05533</name>
</gene>
<dbReference type="PANTHER" id="PTHR47172">
    <property type="entry name" value="OS01G0976800 PROTEIN"/>
    <property type="match status" value="1"/>
</dbReference>
<evidence type="ECO:0000256" key="2">
    <source>
        <dbReference type="ARBA" id="ARBA00022771"/>
    </source>
</evidence>
<reference evidence="9 10" key="1">
    <citation type="journal article" date="2009" name="Nature">
        <title>Evolution of pathogenicity and sexual reproduction in eight Candida genomes.</title>
        <authorList>
            <person name="Butler G."/>
            <person name="Rasmussen M.D."/>
            <person name="Lin M.F."/>
            <person name="Santos M.A."/>
            <person name="Sakthikumar S."/>
            <person name="Munro C.A."/>
            <person name="Rheinbay E."/>
            <person name="Grabherr M."/>
            <person name="Forche A."/>
            <person name="Reedy J.L."/>
            <person name="Agrafioti I."/>
            <person name="Arnaud M.B."/>
            <person name="Bates S."/>
            <person name="Brown A.J."/>
            <person name="Brunke S."/>
            <person name="Costanzo M.C."/>
            <person name="Fitzpatrick D.A."/>
            <person name="de Groot P.W."/>
            <person name="Harris D."/>
            <person name="Hoyer L.L."/>
            <person name="Hube B."/>
            <person name="Klis F.M."/>
            <person name="Kodira C."/>
            <person name="Lennard N."/>
            <person name="Logue M.E."/>
            <person name="Martin R."/>
            <person name="Neiman A.M."/>
            <person name="Nikolaou E."/>
            <person name="Quail M.A."/>
            <person name="Quinn J."/>
            <person name="Santos M.C."/>
            <person name="Schmitzberger F.F."/>
            <person name="Sherlock G."/>
            <person name="Shah P."/>
            <person name="Silverstein K.A."/>
            <person name="Skrzypek M.S."/>
            <person name="Soll D."/>
            <person name="Staggs R."/>
            <person name="Stansfield I."/>
            <person name="Stumpf M.P."/>
            <person name="Sudbery P.E."/>
            <person name="Srikantha T."/>
            <person name="Zeng Q."/>
            <person name="Berman J."/>
            <person name="Berriman M."/>
            <person name="Heitman J."/>
            <person name="Gow N.A."/>
            <person name="Lorenz M.C."/>
            <person name="Birren B.W."/>
            <person name="Kellis M."/>
            <person name="Cuomo C.A."/>
        </authorList>
    </citation>
    <scope>NUCLEOTIDE SEQUENCE [LARGE SCALE GENOMIC DNA]</scope>
    <source>
        <strain evidence="10">ATCC 6260 / CBS 566 / DSM 6381 / JCM 1539 / NBRC 10279 / NRRL Y-324</strain>
    </source>
</reference>
<evidence type="ECO:0000313" key="10">
    <source>
        <dbReference type="Proteomes" id="UP000001997"/>
    </source>
</evidence>
<dbReference type="Gene3D" id="3.30.50.10">
    <property type="entry name" value="Erythroid Transcription Factor GATA-1, subunit A"/>
    <property type="match status" value="1"/>
</dbReference>
<dbReference type="InterPro" id="IPR013088">
    <property type="entry name" value="Znf_NHR/GATA"/>
</dbReference>
<sequence>MCSSTFESKPPQLPTSTRIKLPSISELTSASSLRHYTSRQPFELPKPSTPVNYVLNKSSVSSSSSSSASSSVSAPSVASSSGATTPLIRASPSAPFYDVHHNGQMPATVMHHVPQYSYVPFQQKQSGSQAPVPVNYGQNYYQPIYYTIQRPPPTPPHSQYSVPEVINKPSNKCHRWGTTETPEWRRGPNGVRTLCNACGLFHAKLVKRKGAALAAAEVLNNKVCKGKNGRRIAIKKQQPDMKSESALGSPTSSSFPPPPPLTVGYDHSYTTAASHR</sequence>
<keyword evidence="3" id="KW-0862">Zinc</keyword>
<dbReference type="PANTHER" id="PTHR47172:SF24">
    <property type="entry name" value="GATA ZINC FINGER DOMAIN-CONTAINING PROTEIN 14-RELATED"/>
    <property type="match status" value="1"/>
</dbReference>
<evidence type="ECO:0000256" key="5">
    <source>
        <dbReference type="ARBA" id="ARBA00023163"/>
    </source>
</evidence>
<dbReference type="Proteomes" id="UP000001997">
    <property type="component" value="Unassembled WGS sequence"/>
</dbReference>
<dbReference type="SMART" id="SM00401">
    <property type="entry name" value="ZnF_GATA"/>
    <property type="match status" value="1"/>
</dbReference>
<evidence type="ECO:0000256" key="7">
    <source>
        <dbReference type="SAM" id="MobiDB-lite"/>
    </source>
</evidence>
<organism evidence="9 10">
    <name type="scientific">Meyerozyma guilliermondii (strain ATCC 6260 / CBS 566 / DSM 6381 / JCM 1539 / NBRC 10279 / NRRL Y-324)</name>
    <name type="common">Yeast</name>
    <name type="synonym">Candida guilliermondii</name>
    <dbReference type="NCBI Taxonomy" id="294746"/>
    <lineage>
        <taxon>Eukaryota</taxon>
        <taxon>Fungi</taxon>
        <taxon>Dikarya</taxon>
        <taxon>Ascomycota</taxon>
        <taxon>Saccharomycotina</taxon>
        <taxon>Pichiomycetes</taxon>
        <taxon>Debaryomycetaceae</taxon>
        <taxon>Meyerozyma</taxon>
    </lineage>
</organism>
<feature type="domain" description="GATA-type" evidence="8">
    <location>
        <begin position="167"/>
        <end position="202"/>
    </location>
</feature>
<evidence type="ECO:0000256" key="4">
    <source>
        <dbReference type="ARBA" id="ARBA00023015"/>
    </source>
</evidence>
<proteinExistence type="predicted"/>
<feature type="region of interest" description="Disordered" evidence="7">
    <location>
        <begin position="230"/>
        <end position="276"/>
    </location>
</feature>
<dbReference type="CDD" id="cd00202">
    <property type="entry name" value="ZnF_GATA"/>
    <property type="match status" value="1"/>
</dbReference>
<dbReference type="OrthoDB" id="2162994at2759"/>
<dbReference type="InterPro" id="IPR000679">
    <property type="entry name" value="Znf_GATA"/>
</dbReference>
<dbReference type="InParanoid" id="A5DQI2"/>
<dbReference type="HOGENOM" id="CLU_088007_0_0_1"/>
<dbReference type="RefSeq" id="XP_001482513.2">
    <property type="nucleotide sequence ID" value="XM_001482463.1"/>
</dbReference>
<dbReference type="PROSITE" id="PS50114">
    <property type="entry name" value="GATA_ZN_FINGER_2"/>
    <property type="match status" value="1"/>
</dbReference>